<gene>
    <name evidence="3" type="primary">LOC103598350</name>
</gene>
<reference evidence="3" key="1">
    <citation type="submission" date="2025-08" db="UniProtKB">
        <authorList>
            <consortium name="RefSeq"/>
        </authorList>
    </citation>
    <scope>IDENTIFICATION</scope>
</reference>
<evidence type="ECO:0000259" key="1">
    <source>
        <dbReference type="Pfam" id="PF08434"/>
    </source>
</evidence>
<proteinExistence type="predicted"/>
<keyword evidence="2" id="KW-1185">Reference proteome</keyword>
<name>A0ABM0RIX7_GALVR</name>
<dbReference type="GeneID" id="103598350"/>
<dbReference type="Proteomes" id="UP000694923">
    <property type="component" value="Unplaced"/>
</dbReference>
<evidence type="ECO:0000313" key="2">
    <source>
        <dbReference type="Proteomes" id="UP000694923"/>
    </source>
</evidence>
<protein>
    <submittedName>
        <fullName evidence="3">Calcium-activated chloride channel regulator 1-like</fullName>
    </submittedName>
</protein>
<feature type="domain" description="Calcium-activated chloride channel N-terminal" evidence="1">
    <location>
        <begin position="1"/>
        <end position="132"/>
    </location>
</feature>
<accession>A0ABM0RIX7</accession>
<dbReference type="RefSeq" id="XP_008580568.1">
    <property type="nucleotide sequence ID" value="XM_008582346.1"/>
</dbReference>
<feature type="non-terminal residue" evidence="3">
    <location>
        <position position="1"/>
    </location>
</feature>
<organism evidence="2 3">
    <name type="scientific">Galeopterus variegatus</name>
    <name type="common">Malayan flying lemur</name>
    <name type="synonym">Cynocephalus variegatus</name>
    <dbReference type="NCBI Taxonomy" id="482537"/>
    <lineage>
        <taxon>Eukaryota</taxon>
        <taxon>Metazoa</taxon>
        <taxon>Chordata</taxon>
        <taxon>Craniata</taxon>
        <taxon>Vertebrata</taxon>
        <taxon>Euteleostomi</taxon>
        <taxon>Mammalia</taxon>
        <taxon>Eutheria</taxon>
        <taxon>Euarchontoglires</taxon>
        <taxon>Dermoptera</taxon>
        <taxon>Cynocephalidae</taxon>
        <taxon>Galeopterus</taxon>
    </lineage>
</organism>
<dbReference type="Pfam" id="PF08434">
    <property type="entry name" value="CLCA"/>
    <property type="match status" value="1"/>
</dbReference>
<sequence>DMVTQASPYLFEATGKRFYFKNVAILIPEKWKTKPNYLRPKLETYKNADVLVAEPNSLGNDEPYTEQIGKCGEKGERIHFTPDFLAGKKLPQYGPQGRVFVHEWAHLRWGVFDEYNYNQKFYLSSGKIKAVKYVYFDITFPKALRASLPPGAMHTPTDSLGLCTLHHIDHSPGHFPGVITFWFDLSNLSQ</sequence>
<evidence type="ECO:0000313" key="3">
    <source>
        <dbReference type="RefSeq" id="XP_008580568.1"/>
    </source>
</evidence>
<dbReference type="InterPro" id="IPR013642">
    <property type="entry name" value="CLCA_N"/>
</dbReference>